<evidence type="ECO:0000256" key="1">
    <source>
        <dbReference type="ARBA" id="ARBA00004141"/>
    </source>
</evidence>
<name>A0AAD3E333_9CHLO</name>
<sequence length="677" mass="70164">MSLQLPCSSASGCSIKSGLPRCRSQTASCSLQQVSYWPQRSAVLSGYNIVALGRRRAGLGDLLTAHGRHGHHGEGRTVRITRPRRVIRRPDPSSGGVVAVPVDTTSGSANGNTHVNSGAHHDAVSGNANASGAASTTSRSPVWAWWDDMPSRYKIIFGTAVSFVICNLDKVNLSVCIIPMARDYGWSPTTVGLVQSAFFWGYMLCQLPGGYFNSRLGGRRILPAGALLYSAATAVVPWVAATIPGLCLSRAVVGFGQATAPSAATDIVARAVPPSERARAVTFTFSGFHVGSILGLMAAPWLIAHAGWHSVFISFGALGGVWWLWFEQGIMADIEQREPEFAARLISDSRTLSSTSSSASSSTPPTSPPSSSPAAAAAPSSASVPTAAPSPPPLPWRAFLRSTPVRALAFTHFANNWFHYTMLAWLPTYFVDTLSVDLLHASQTALLPPLAGIAAGAAAGAAADAAISRGVPVPRVRKVVQNTAFLLPTALLLAACTPAVGDDSGATVAAITVALGVSSGSLAGLFCTHQDMSPKYASILLGLTNTTAAIPGVLGVAAVGYLFEHTQSWEAALFLPSAFFMVTAALAYTVWGRNDPIDFDAADNSPFGWETRLQAVRQALGCLPAAGALKHLPGSPEDGGRGSSSSSSGGGVGSSSGKTVSGRSSRGGEQQGGGKEK</sequence>
<dbReference type="EMBL" id="BMAR01000066">
    <property type="protein sequence ID" value="GFR52543.1"/>
    <property type="molecule type" value="Genomic_DNA"/>
</dbReference>
<keyword evidence="3 9" id="KW-0812">Transmembrane</keyword>
<evidence type="ECO:0000256" key="9">
    <source>
        <dbReference type="SAM" id="Phobius"/>
    </source>
</evidence>
<dbReference type="SUPFAM" id="SSF103473">
    <property type="entry name" value="MFS general substrate transporter"/>
    <property type="match status" value="1"/>
</dbReference>
<keyword evidence="2" id="KW-0813">Transport</keyword>
<comment type="subcellular location">
    <subcellularLocation>
        <location evidence="1">Membrane</location>
        <topology evidence="1">Multi-pass membrane protein</topology>
    </subcellularLocation>
</comment>
<dbReference type="InterPro" id="IPR036259">
    <property type="entry name" value="MFS_trans_sf"/>
</dbReference>
<feature type="transmembrane region" description="Helical" evidence="9">
    <location>
        <begin position="407"/>
        <end position="426"/>
    </location>
</feature>
<feature type="domain" description="Major facilitator superfamily (MFS) profile" evidence="10">
    <location>
        <begin position="155"/>
        <end position="595"/>
    </location>
</feature>
<organism evidence="11 12">
    <name type="scientific">Astrephomene gubernaculifera</name>
    <dbReference type="NCBI Taxonomy" id="47775"/>
    <lineage>
        <taxon>Eukaryota</taxon>
        <taxon>Viridiplantae</taxon>
        <taxon>Chlorophyta</taxon>
        <taxon>core chlorophytes</taxon>
        <taxon>Chlorophyceae</taxon>
        <taxon>CS clade</taxon>
        <taxon>Chlamydomonadales</taxon>
        <taxon>Astrephomenaceae</taxon>
        <taxon>Astrephomene</taxon>
    </lineage>
</organism>
<feature type="transmembrane region" description="Helical" evidence="9">
    <location>
        <begin position="539"/>
        <end position="563"/>
    </location>
</feature>
<dbReference type="GO" id="GO:0015293">
    <property type="term" value="F:symporter activity"/>
    <property type="evidence" value="ECO:0007669"/>
    <property type="project" value="UniProtKB-KW"/>
</dbReference>
<dbReference type="PROSITE" id="PS50850">
    <property type="entry name" value="MFS"/>
    <property type="match status" value="1"/>
</dbReference>
<comment type="similarity">
    <text evidence="7">Belongs to the major facilitator superfamily. Sodium/anion cotransporter (TC 2.A.1.14) family.</text>
</comment>
<evidence type="ECO:0000313" key="11">
    <source>
        <dbReference type="EMBL" id="GFR52543.1"/>
    </source>
</evidence>
<dbReference type="InterPro" id="IPR011701">
    <property type="entry name" value="MFS"/>
</dbReference>
<evidence type="ECO:0000256" key="8">
    <source>
        <dbReference type="SAM" id="MobiDB-lite"/>
    </source>
</evidence>
<evidence type="ECO:0000313" key="12">
    <source>
        <dbReference type="Proteomes" id="UP001054857"/>
    </source>
</evidence>
<feature type="compositionally biased region" description="Low complexity" evidence="8">
    <location>
        <begin position="655"/>
        <end position="668"/>
    </location>
</feature>
<keyword evidence="6 9" id="KW-0472">Membrane</keyword>
<dbReference type="GO" id="GO:0016020">
    <property type="term" value="C:membrane"/>
    <property type="evidence" value="ECO:0007669"/>
    <property type="project" value="UniProtKB-SubCell"/>
</dbReference>
<feature type="region of interest" description="Disordered" evidence="8">
    <location>
        <begin position="110"/>
        <end position="135"/>
    </location>
</feature>
<evidence type="ECO:0000256" key="6">
    <source>
        <dbReference type="ARBA" id="ARBA00023136"/>
    </source>
</evidence>
<dbReference type="Gene3D" id="1.20.1250.20">
    <property type="entry name" value="MFS general substrate transporter like domains"/>
    <property type="match status" value="2"/>
</dbReference>
<protein>
    <recommendedName>
        <fullName evidence="10">Major facilitator superfamily (MFS) profile domain-containing protein</fullName>
    </recommendedName>
</protein>
<dbReference type="PANTHER" id="PTHR11662:SF243">
    <property type="entry name" value="ANION TRANSPORTER 6, CHLOROPLASTIC-RELATED"/>
    <property type="match status" value="1"/>
</dbReference>
<dbReference type="FunFam" id="1.20.1250.20:FF:000003">
    <property type="entry name" value="Solute carrier family 17 member 3"/>
    <property type="match status" value="1"/>
</dbReference>
<proteinExistence type="inferred from homology"/>
<gene>
    <name evidence="11" type="ORF">Agub_g15118</name>
</gene>
<feature type="compositionally biased region" description="Low complexity" evidence="8">
    <location>
        <begin position="125"/>
        <end position="135"/>
    </location>
</feature>
<dbReference type="Proteomes" id="UP001054857">
    <property type="component" value="Unassembled WGS sequence"/>
</dbReference>
<keyword evidence="4" id="KW-0769">Symport</keyword>
<evidence type="ECO:0000256" key="4">
    <source>
        <dbReference type="ARBA" id="ARBA00022847"/>
    </source>
</evidence>
<dbReference type="AlphaFoldDB" id="A0AAD3E333"/>
<keyword evidence="12" id="KW-1185">Reference proteome</keyword>
<evidence type="ECO:0000256" key="3">
    <source>
        <dbReference type="ARBA" id="ARBA00022692"/>
    </source>
</evidence>
<feature type="transmembrane region" description="Helical" evidence="9">
    <location>
        <begin position="446"/>
        <end position="467"/>
    </location>
</feature>
<keyword evidence="5 9" id="KW-1133">Transmembrane helix</keyword>
<evidence type="ECO:0000256" key="2">
    <source>
        <dbReference type="ARBA" id="ARBA00022448"/>
    </source>
</evidence>
<feature type="region of interest" description="Disordered" evidence="8">
    <location>
        <begin position="352"/>
        <end position="389"/>
    </location>
</feature>
<feature type="transmembrane region" description="Helical" evidence="9">
    <location>
        <begin position="506"/>
        <end position="527"/>
    </location>
</feature>
<feature type="transmembrane region" description="Helical" evidence="9">
    <location>
        <begin position="569"/>
        <end position="591"/>
    </location>
</feature>
<dbReference type="Pfam" id="PF07690">
    <property type="entry name" value="MFS_1"/>
    <property type="match status" value="1"/>
</dbReference>
<comment type="caution">
    <text evidence="11">The sequence shown here is derived from an EMBL/GenBank/DDBJ whole genome shotgun (WGS) entry which is preliminary data.</text>
</comment>
<evidence type="ECO:0000256" key="7">
    <source>
        <dbReference type="ARBA" id="ARBA00024362"/>
    </source>
</evidence>
<feature type="transmembrane region" description="Helical" evidence="9">
    <location>
        <begin position="308"/>
        <end position="326"/>
    </location>
</feature>
<reference evidence="11 12" key="1">
    <citation type="journal article" date="2021" name="Sci. Rep.">
        <title>Genome sequencing of the multicellular alga Astrephomene provides insights into convergent evolution of germ-soma differentiation.</title>
        <authorList>
            <person name="Yamashita S."/>
            <person name="Yamamoto K."/>
            <person name="Matsuzaki R."/>
            <person name="Suzuki S."/>
            <person name="Yamaguchi H."/>
            <person name="Hirooka S."/>
            <person name="Minakuchi Y."/>
            <person name="Miyagishima S."/>
            <person name="Kawachi M."/>
            <person name="Toyoda A."/>
            <person name="Nozaki H."/>
        </authorList>
    </citation>
    <scope>NUCLEOTIDE SEQUENCE [LARGE SCALE GENOMIC DNA]</scope>
    <source>
        <strain evidence="11 12">NIES-4017</strain>
    </source>
</reference>
<feature type="region of interest" description="Disordered" evidence="8">
    <location>
        <begin position="631"/>
        <end position="677"/>
    </location>
</feature>
<dbReference type="FunFam" id="1.20.1250.20:FF:000272">
    <property type="entry name" value="Probable anion transporter 6, chloroplastic"/>
    <property type="match status" value="1"/>
</dbReference>
<feature type="compositionally biased region" description="Low complexity" evidence="8">
    <location>
        <begin position="353"/>
        <end position="364"/>
    </location>
</feature>
<feature type="compositionally biased region" description="Low complexity" evidence="8">
    <location>
        <begin position="372"/>
        <end position="387"/>
    </location>
</feature>
<accession>A0AAD3E333</accession>
<feature type="transmembrane region" description="Helical" evidence="9">
    <location>
        <begin position="479"/>
        <end position="500"/>
    </location>
</feature>
<evidence type="ECO:0000256" key="5">
    <source>
        <dbReference type="ARBA" id="ARBA00022989"/>
    </source>
</evidence>
<feature type="transmembrane region" description="Helical" evidence="9">
    <location>
        <begin position="280"/>
        <end position="302"/>
    </location>
</feature>
<dbReference type="InterPro" id="IPR020846">
    <property type="entry name" value="MFS_dom"/>
</dbReference>
<evidence type="ECO:0000259" key="10">
    <source>
        <dbReference type="PROSITE" id="PS50850"/>
    </source>
</evidence>
<dbReference type="InterPro" id="IPR050382">
    <property type="entry name" value="MFS_Na/Anion_cotransporter"/>
</dbReference>
<dbReference type="PANTHER" id="PTHR11662">
    <property type="entry name" value="SOLUTE CARRIER FAMILY 17"/>
    <property type="match status" value="1"/>
</dbReference>